<keyword evidence="2" id="KW-1185">Reference proteome</keyword>
<dbReference type="AlphaFoldDB" id="A0A9W8YKF9"/>
<evidence type="ECO:0000313" key="1">
    <source>
        <dbReference type="EMBL" id="KAJ4386511.1"/>
    </source>
</evidence>
<gene>
    <name evidence="1" type="ORF">N0V93_009408</name>
</gene>
<protein>
    <submittedName>
        <fullName evidence="1">Uncharacterized protein</fullName>
    </submittedName>
</protein>
<comment type="caution">
    <text evidence="1">The sequence shown here is derived from an EMBL/GenBank/DDBJ whole genome shotgun (WGS) entry which is preliminary data.</text>
</comment>
<name>A0A9W8YKF9_9PEZI</name>
<dbReference type="Proteomes" id="UP001140453">
    <property type="component" value="Unassembled WGS sequence"/>
</dbReference>
<proteinExistence type="predicted"/>
<reference evidence="1" key="1">
    <citation type="submission" date="2022-10" db="EMBL/GenBank/DDBJ databases">
        <title>Tapping the CABI collections for fungal endophytes: first genome assemblies for Collariella, Neodidymelliopsis, Ascochyta clinopodiicola, Didymella pomorum, Didymosphaeria variabile, Neocosmospora piperis and Neocucurbitaria cava.</title>
        <authorList>
            <person name="Hill R."/>
        </authorList>
    </citation>
    <scope>NUCLEOTIDE SEQUENCE</scope>
    <source>
        <strain evidence="1">IMI 355082</strain>
    </source>
</reference>
<evidence type="ECO:0000313" key="2">
    <source>
        <dbReference type="Proteomes" id="UP001140453"/>
    </source>
</evidence>
<dbReference type="EMBL" id="JAPEVB010000006">
    <property type="protein sequence ID" value="KAJ4386511.1"/>
    <property type="molecule type" value="Genomic_DNA"/>
</dbReference>
<sequence>MEDPLTRTLQGAGADKAERPVEDVRAAIAIGGALHLRCWDYLEESLCMLCHPRNTQNCGTCESLTS</sequence>
<organism evidence="1 2">
    <name type="scientific">Gnomoniopsis smithogilvyi</name>
    <dbReference type="NCBI Taxonomy" id="1191159"/>
    <lineage>
        <taxon>Eukaryota</taxon>
        <taxon>Fungi</taxon>
        <taxon>Dikarya</taxon>
        <taxon>Ascomycota</taxon>
        <taxon>Pezizomycotina</taxon>
        <taxon>Sordariomycetes</taxon>
        <taxon>Sordariomycetidae</taxon>
        <taxon>Diaporthales</taxon>
        <taxon>Gnomoniaceae</taxon>
        <taxon>Gnomoniopsis</taxon>
    </lineage>
</organism>
<accession>A0A9W8YKF9</accession>